<evidence type="ECO:0000256" key="5">
    <source>
        <dbReference type="ARBA" id="ARBA00023136"/>
    </source>
</evidence>
<protein>
    <submittedName>
        <fullName evidence="8">Type II secretion system F family protein</fullName>
    </submittedName>
</protein>
<gene>
    <name evidence="8" type="ORF">ACFSXZ_03435</name>
</gene>
<evidence type="ECO:0000313" key="9">
    <source>
        <dbReference type="Proteomes" id="UP001597417"/>
    </source>
</evidence>
<evidence type="ECO:0000313" key="8">
    <source>
        <dbReference type="EMBL" id="MFD2415375.1"/>
    </source>
</evidence>
<dbReference type="RefSeq" id="WP_378261112.1">
    <property type="nucleotide sequence ID" value="NZ_JBHUKR010000004.1"/>
</dbReference>
<keyword evidence="2" id="KW-1003">Cell membrane</keyword>
<evidence type="ECO:0000256" key="3">
    <source>
        <dbReference type="ARBA" id="ARBA00022692"/>
    </source>
</evidence>
<dbReference type="Proteomes" id="UP001597417">
    <property type="component" value="Unassembled WGS sequence"/>
</dbReference>
<dbReference type="Pfam" id="PF00482">
    <property type="entry name" value="T2SSF"/>
    <property type="match status" value="1"/>
</dbReference>
<dbReference type="InterPro" id="IPR042094">
    <property type="entry name" value="T2SS_GspF_sf"/>
</dbReference>
<dbReference type="Gene3D" id="1.20.81.30">
    <property type="entry name" value="Type II secretion system (T2SS), domain F"/>
    <property type="match status" value="1"/>
</dbReference>
<dbReference type="InterPro" id="IPR018076">
    <property type="entry name" value="T2SS_GspF_dom"/>
</dbReference>
<feature type="transmembrane region" description="Helical" evidence="6">
    <location>
        <begin position="258"/>
        <end position="278"/>
    </location>
</feature>
<evidence type="ECO:0000259" key="7">
    <source>
        <dbReference type="Pfam" id="PF00482"/>
    </source>
</evidence>
<accession>A0ABW5FMF2</accession>
<organism evidence="8 9">
    <name type="scientific">Amycolatopsis pigmentata</name>
    <dbReference type="NCBI Taxonomy" id="450801"/>
    <lineage>
        <taxon>Bacteria</taxon>
        <taxon>Bacillati</taxon>
        <taxon>Actinomycetota</taxon>
        <taxon>Actinomycetes</taxon>
        <taxon>Pseudonocardiales</taxon>
        <taxon>Pseudonocardiaceae</taxon>
        <taxon>Amycolatopsis</taxon>
    </lineage>
</organism>
<name>A0ABW5FMF2_9PSEU</name>
<feature type="transmembrane region" description="Helical" evidence="6">
    <location>
        <begin position="67"/>
        <end position="95"/>
    </location>
</feature>
<sequence>MTLSTIAATPASGLSALLGLGTGAGLLLVVRGWRAPVDGRPSLWRRTWDRHAPGAYGDRHRILRLGLALAAGVLTGLATGWVVGAVLATLAVWALPRLLGRDPEQARRVARIEAIATWTEMLRDTLTAAAGLNQAILATAPLAPAAIRGEIGELAASLENGIRLAPALRALATRLTDPTADLVIAALVLAAEHHARHLADLLGSLAHTAREQASMRLRVEAGRARTRTSVRVIVGTTLTFATSLTILNRPYLSAFDTVVGQIVLLGIGVLFGLGFAWLSRIARSTNEPDRFLHTEGSPPAEMTTGRAPLLTEIGM</sequence>
<evidence type="ECO:0000256" key="4">
    <source>
        <dbReference type="ARBA" id="ARBA00022989"/>
    </source>
</evidence>
<keyword evidence="3 6" id="KW-0812">Transmembrane</keyword>
<reference evidence="9" key="1">
    <citation type="journal article" date="2019" name="Int. J. Syst. Evol. Microbiol.">
        <title>The Global Catalogue of Microorganisms (GCM) 10K type strain sequencing project: providing services to taxonomists for standard genome sequencing and annotation.</title>
        <authorList>
            <consortium name="The Broad Institute Genomics Platform"/>
            <consortium name="The Broad Institute Genome Sequencing Center for Infectious Disease"/>
            <person name="Wu L."/>
            <person name="Ma J."/>
        </authorList>
    </citation>
    <scope>NUCLEOTIDE SEQUENCE [LARGE SCALE GENOMIC DNA]</scope>
    <source>
        <strain evidence="9">CGMCC 4.7645</strain>
    </source>
</reference>
<proteinExistence type="predicted"/>
<dbReference type="EMBL" id="JBHUKR010000004">
    <property type="protein sequence ID" value="MFD2415375.1"/>
    <property type="molecule type" value="Genomic_DNA"/>
</dbReference>
<comment type="caution">
    <text evidence="8">The sequence shown here is derived from an EMBL/GenBank/DDBJ whole genome shotgun (WGS) entry which is preliminary data.</text>
</comment>
<evidence type="ECO:0000256" key="1">
    <source>
        <dbReference type="ARBA" id="ARBA00004651"/>
    </source>
</evidence>
<keyword evidence="5 6" id="KW-0472">Membrane</keyword>
<comment type="subcellular location">
    <subcellularLocation>
        <location evidence="1">Cell membrane</location>
        <topology evidence="1">Multi-pass membrane protein</topology>
    </subcellularLocation>
</comment>
<dbReference type="PANTHER" id="PTHR35007:SF3">
    <property type="entry name" value="POSSIBLE CONSERVED ALANINE RICH MEMBRANE PROTEIN"/>
    <property type="match status" value="1"/>
</dbReference>
<feature type="transmembrane region" description="Helical" evidence="6">
    <location>
        <begin position="12"/>
        <end position="33"/>
    </location>
</feature>
<evidence type="ECO:0000256" key="6">
    <source>
        <dbReference type="SAM" id="Phobius"/>
    </source>
</evidence>
<feature type="domain" description="Type II secretion system protein GspF" evidence="7">
    <location>
        <begin position="119"/>
        <end position="242"/>
    </location>
</feature>
<feature type="transmembrane region" description="Helical" evidence="6">
    <location>
        <begin position="232"/>
        <end position="252"/>
    </location>
</feature>
<keyword evidence="9" id="KW-1185">Reference proteome</keyword>
<evidence type="ECO:0000256" key="2">
    <source>
        <dbReference type="ARBA" id="ARBA00022475"/>
    </source>
</evidence>
<keyword evidence="4 6" id="KW-1133">Transmembrane helix</keyword>
<dbReference type="PANTHER" id="PTHR35007">
    <property type="entry name" value="INTEGRAL MEMBRANE PROTEIN-RELATED"/>
    <property type="match status" value="1"/>
</dbReference>